<keyword evidence="2" id="KW-0348">Hemagglutinin</keyword>
<keyword evidence="7" id="KW-0430">Lectin</keyword>
<evidence type="ECO:0000259" key="11">
    <source>
        <dbReference type="PROSITE" id="PS50927"/>
    </source>
</evidence>
<dbReference type="GO" id="GO:0016020">
    <property type="term" value="C:membrane"/>
    <property type="evidence" value="ECO:0007669"/>
    <property type="project" value="UniProtKB-SubCell"/>
</dbReference>
<dbReference type="OrthoDB" id="590475at2759"/>
<feature type="compositionally biased region" description="Low complexity" evidence="9">
    <location>
        <begin position="322"/>
        <end position="334"/>
    </location>
</feature>
<keyword evidence="5" id="KW-0677">Repeat</keyword>
<name>A0A7I8K1W4_SPIIN</name>
<keyword evidence="8" id="KW-0472">Membrane</keyword>
<protein>
    <recommendedName>
        <fullName evidence="11">Bulb-type lectin domain-containing protein</fullName>
    </recommendedName>
</protein>
<dbReference type="Gene3D" id="2.90.10.10">
    <property type="entry name" value="Bulb-type lectin domain"/>
    <property type="match status" value="1"/>
</dbReference>
<keyword evidence="13" id="KW-1185">Reference proteome</keyword>
<evidence type="ECO:0000256" key="5">
    <source>
        <dbReference type="ARBA" id="ARBA00022737"/>
    </source>
</evidence>
<feature type="chain" id="PRO_5029697588" description="Bulb-type lectin domain-containing protein" evidence="10">
    <location>
        <begin position="21"/>
        <end position="358"/>
    </location>
</feature>
<dbReference type="Pfam" id="PF01453">
    <property type="entry name" value="B_lectin"/>
    <property type="match status" value="1"/>
</dbReference>
<comment type="subcellular location">
    <subcellularLocation>
        <location evidence="1">Membrane</location>
        <topology evidence="1">Single-pass membrane protein</topology>
    </subcellularLocation>
</comment>
<feature type="domain" description="Bulb-type lectin" evidence="11">
    <location>
        <begin position="23"/>
        <end position="145"/>
    </location>
</feature>
<dbReference type="InterPro" id="IPR001480">
    <property type="entry name" value="Bulb-type_lectin_dom"/>
</dbReference>
<evidence type="ECO:0000256" key="9">
    <source>
        <dbReference type="SAM" id="MobiDB-lite"/>
    </source>
</evidence>
<keyword evidence="6" id="KW-1133">Transmembrane helix</keyword>
<dbReference type="SMART" id="SM00108">
    <property type="entry name" value="B_lectin"/>
    <property type="match status" value="1"/>
</dbReference>
<keyword evidence="3" id="KW-0812">Transmembrane</keyword>
<evidence type="ECO:0000256" key="7">
    <source>
        <dbReference type="ARBA" id="ARBA00023035"/>
    </source>
</evidence>
<evidence type="ECO:0000256" key="3">
    <source>
        <dbReference type="ARBA" id="ARBA00022692"/>
    </source>
</evidence>
<evidence type="ECO:0000313" key="13">
    <source>
        <dbReference type="Proteomes" id="UP000663760"/>
    </source>
</evidence>
<feature type="region of interest" description="Disordered" evidence="9">
    <location>
        <begin position="200"/>
        <end position="334"/>
    </location>
</feature>
<evidence type="ECO:0000313" key="12">
    <source>
        <dbReference type="EMBL" id="CAA7389791.1"/>
    </source>
</evidence>
<dbReference type="SUPFAM" id="SSF51110">
    <property type="entry name" value="alpha-D-mannose-specific plant lectins"/>
    <property type="match status" value="1"/>
</dbReference>
<evidence type="ECO:0000256" key="4">
    <source>
        <dbReference type="ARBA" id="ARBA00022729"/>
    </source>
</evidence>
<feature type="signal peptide" evidence="10">
    <location>
        <begin position="1"/>
        <end position="20"/>
    </location>
</feature>
<keyword evidence="7" id="KW-0465">Mannose-binding</keyword>
<dbReference type="InterPro" id="IPR036426">
    <property type="entry name" value="Bulb-type_lectin_dom_sf"/>
</dbReference>
<gene>
    <name evidence="12" type="ORF">SI8410_01001766</name>
</gene>
<feature type="compositionally biased region" description="Low complexity" evidence="9">
    <location>
        <begin position="260"/>
        <end position="289"/>
    </location>
</feature>
<dbReference type="PANTHER" id="PTHR47974">
    <property type="entry name" value="OS07G0415500 PROTEIN"/>
    <property type="match status" value="1"/>
</dbReference>
<evidence type="ECO:0000256" key="2">
    <source>
        <dbReference type="ARBA" id="ARBA00022546"/>
    </source>
</evidence>
<dbReference type="PANTHER" id="PTHR47974:SF4">
    <property type="entry name" value="RECEPTOR-LIKE SERINE_THREONINE-PROTEIN KINASE"/>
    <property type="match status" value="1"/>
</dbReference>
<dbReference type="AlphaFoldDB" id="A0A7I8K1W4"/>
<dbReference type="Proteomes" id="UP000663760">
    <property type="component" value="Chromosome 1"/>
</dbReference>
<keyword evidence="4 10" id="KW-0732">Signal</keyword>
<evidence type="ECO:0000256" key="8">
    <source>
        <dbReference type="ARBA" id="ARBA00023136"/>
    </source>
</evidence>
<evidence type="ECO:0000256" key="1">
    <source>
        <dbReference type="ARBA" id="ARBA00004167"/>
    </source>
</evidence>
<dbReference type="FunFam" id="2.90.10.10:FF:000006">
    <property type="entry name" value="Serine/threonine-protein kinase"/>
    <property type="match status" value="1"/>
</dbReference>
<dbReference type="EMBL" id="LR746264">
    <property type="protein sequence ID" value="CAA7389791.1"/>
    <property type="molecule type" value="Genomic_DNA"/>
</dbReference>
<evidence type="ECO:0000256" key="6">
    <source>
        <dbReference type="ARBA" id="ARBA00022989"/>
    </source>
</evidence>
<dbReference type="PROSITE" id="PS50927">
    <property type="entry name" value="BULB_LECTIN"/>
    <property type="match status" value="1"/>
</dbReference>
<reference evidence="12" key="1">
    <citation type="submission" date="2020-02" db="EMBL/GenBank/DDBJ databases">
        <authorList>
            <person name="Scholz U."/>
            <person name="Mascher M."/>
            <person name="Fiebig A."/>
        </authorList>
    </citation>
    <scope>NUCLEOTIDE SEQUENCE</scope>
</reference>
<dbReference type="GO" id="GO:0005537">
    <property type="term" value="F:D-mannose binding"/>
    <property type="evidence" value="ECO:0007669"/>
    <property type="project" value="UniProtKB-KW"/>
</dbReference>
<organism evidence="12 13">
    <name type="scientific">Spirodela intermedia</name>
    <name type="common">Intermediate duckweed</name>
    <dbReference type="NCBI Taxonomy" id="51605"/>
    <lineage>
        <taxon>Eukaryota</taxon>
        <taxon>Viridiplantae</taxon>
        <taxon>Streptophyta</taxon>
        <taxon>Embryophyta</taxon>
        <taxon>Tracheophyta</taxon>
        <taxon>Spermatophyta</taxon>
        <taxon>Magnoliopsida</taxon>
        <taxon>Liliopsida</taxon>
        <taxon>Araceae</taxon>
        <taxon>Lemnoideae</taxon>
        <taxon>Spirodela</taxon>
    </lineage>
</organism>
<dbReference type="GO" id="GO:0051707">
    <property type="term" value="P:response to other organism"/>
    <property type="evidence" value="ECO:0007669"/>
    <property type="project" value="UniProtKB-ARBA"/>
</dbReference>
<dbReference type="CDD" id="cd00028">
    <property type="entry name" value="B_lectin"/>
    <property type="match status" value="1"/>
</dbReference>
<evidence type="ECO:0000256" key="10">
    <source>
        <dbReference type="SAM" id="SignalP"/>
    </source>
</evidence>
<sequence length="358" mass="39068">MEIRLLLPHLILCLSATAGGREFLSLGSGDSLSPEEVEDVPVSPKRTFSGGFHEVGTNAYCFSVWFTSSVDKTVVWMANRDSPVNGRLSTVRLEKRGNLVLKDADGSRVWETAASLPAATSVELSETGNLVLLNQTRGVIWESFASPTDTLLPLQPLTKGNKLVSRSGPGSYSSGYYSLRFSDDNVLKMVYDAPKVTSVYWPKPDKDSKGSWSPRSKRGPRWTRSSSPEKAEPPPPWRRRRWSGKRGSKSRWGLPKGWPTSTTSALSGSSTATSSRRTSSWTGTSGQRSPTSGWPSFCRGAPLTAISLQSGGPRVTWHRNGSSTSPSPPKSTSTATAWCCWRSSWGGSRTYRLGRKKT</sequence>
<accession>A0A7I8K1W4</accession>
<proteinExistence type="predicted"/>
<feature type="compositionally biased region" description="Basic residues" evidence="9">
    <location>
        <begin position="237"/>
        <end position="249"/>
    </location>
</feature>